<dbReference type="EMBL" id="JYDW01000154">
    <property type="protein sequence ID" value="KRZ53805.1"/>
    <property type="molecule type" value="Genomic_DNA"/>
</dbReference>
<evidence type="ECO:0000313" key="2">
    <source>
        <dbReference type="EMBL" id="KRZ53805.1"/>
    </source>
</evidence>
<name>A0A0V1L2L5_9BILA</name>
<comment type="caution">
    <text evidence="2">The sequence shown here is derived from an EMBL/GenBank/DDBJ whole genome shotgun (WGS) entry which is preliminary data.</text>
</comment>
<accession>A0A0V1L2L5</accession>
<gene>
    <name evidence="2" type="ORF">T02_16464</name>
</gene>
<evidence type="ECO:0000256" key="1">
    <source>
        <dbReference type="SAM" id="Phobius"/>
    </source>
</evidence>
<feature type="transmembrane region" description="Helical" evidence="1">
    <location>
        <begin position="12"/>
        <end position="28"/>
    </location>
</feature>
<dbReference type="OrthoDB" id="5919020at2759"/>
<protein>
    <submittedName>
        <fullName evidence="2">Uncharacterized protein</fullName>
    </submittedName>
</protein>
<keyword evidence="1" id="KW-0812">Transmembrane</keyword>
<keyword evidence="3" id="KW-1185">Reference proteome</keyword>
<reference evidence="2 3" key="1">
    <citation type="submission" date="2015-05" db="EMBL/GenBank/DDBJ databases">
        <title>Evolution of Trichinella species and genotypes.</title>
        <authorList>
            <person name="Korhonen P.K."/>
            <person name="Edoardo P."/>
            <person name="Giuseppe L.R."/>
            <person name="Gasser R.B."/>
        </authorList>
    </citation>
    <scope>NUCLEOTIDE SEQUENCE [LARGE SCALE GENOMIC DNA]</scope>
    <source>
        <strain evidence="2">ISS10</strain>
    </source>
</reference>
<organism evidence="2 3">
    <name type="scientific">Trichinella nativa</name>
    <dbReference type="NCBI Taxonomy" id="6335"/>
    <lineage>
        <taxon>Eukaryota</taxon>
        <taxon>Metazoa</taxon>
        <taxon>Ecdysozoa</taxon>
        <taxon>Nematoda</taxon>
        <taxon>Enoplea</taxon>
        <taxon>Dorylaimia</taxon>
        <taxon>Trichinellida</taxon>
        <taxon>Trichinellidae</taxon>
        <taxon>Trichinella</taxon>
    </lineage>
</organism>
<dbReference type="AlphaFoldDB" id="A0A0V1L2L5"/>
<evidence type="ECO:0000313" key="3">
    <source>
        <dbReference type="Proteomes" id="UP000054721"/>
    </source>
</evidence>
<proteinExistence type="predicted"/>
<sequence>MDVLMDDLMYTLFWLCAITALCFLLYFVRRQKKKEQESKVRAVLVTVECVKPTAGLEAEYTVRMKYRIDDKRFCCYKPKLEKTQSYNCCLASLPQQSQLRYFRHEKMQLDQISYICKVATFSFSPFNLYVLPGVQEISHE</sequence>
<keyword evidence="1" id="KW-1133">Transmembrane helix</keyword>
<dbReference type="Proteomes" id="UP000054721">
    <property type="component" value="Unassembled WGS sequence"/>
</dbReference>
<keyword evidence="1" id="KW-0472">Membrane</keyword>